<evidence type="ECO:0000313" key="5">
    <source>
        <dbReference type="Proteomes" id="UP000596660"/>
    </source>
</evidence>
<accession>A0A803MU79</accession>
<dbReference type="PANTHER" id="PTHR22166">
    <property type="entry name" value="ENDOPLASMIC RETICULUM JUNCTION FORMATION PROTEIN LUNAPARK"/>
    <property type="match status" value="1"/>
</dbReference>
<dbReference type="GeneID" id="110692459"/>
<keyword evidence="5" id="KW-1185">Reference proteome</keyword>
<keyword evidence="2" id="KW-1133">Transmembrane helix</keyword>
<dbReference type="Proteomes" id="UP000596660">
    <property type="component" value="Unplaced"/>
</dbReference>
<evidence type="ECO:0000256" key="1">
    <source>
        <dbReference type="SAM" id="MobiDB-lite"/>
    </source>
</evidence>
<feature type="region of interest" description="Disordered" evidence="1">
    <location>
        <begin position="1"/>
        <end position="40"/>
    </location>
</feature>
<dbReference type="RefSeq" id="XP_021725151.1">
    <property type="nucleotide sequence ID" value="XM_021869459.1"/>
</dbReference>
<organism evidence="4 5">
    <name type="scientific">Chenopodium quinoa</name>
    <name type="common">Quinoa</name>
    <dbReference type="NCBI Taxonomy" id="63459"/>
    <lineage>
        <taxon>Eukaryota</taxon>
        <taxon>Viridiplantae</taxon>
        <taxon>Streptophyta</taxon>
        <taxon>Embryophyta</taxon>
        <taxon>Tracheophyta</taxon>
        <taxon>Spermatophyta</taxon>
        <taxon>Magnoliopsida</taxon>
        <taxon>eudicotyledons</taxon>
        <taxon>Gunneridae</taxon>
        <taxon>Pentapetalae</taxon>
        <taxon>Caryophyllales</taxon>
        <taxon>Chenopodiaceae</taxon>
        <taxon>Chenopodioideae</taxon>
        <taxon>Atripliceae</taxon>
        <taxon>Chenopodium</taxon>
    </lineage>
</organism>
<dbReference type="PANTHER" id="PTHR22166:SF12">
    <property type="entry name" value="ENDOPLASMIC RETICULUM JUNCTION FORMATION PROTEIN LUNAPARK"/>
    <property type="match status" value="1"/>
</dbReference>
<protein>
    <recommendedName>
        <fullName evidence="3">Lunapark zinc ribbon domain-containing protein</fullName>
    </recommendedName>
</protein>
<sequence>MAGEPDKNVESVAEKSAIVAAGDEKPKDEKKSKDGSKKKKEKGFLARLWNGLFGSRKDDFERRLERISKEEKIIISRMRRRAQNWGSLKRNIILFSVLLEIVAVGYAIMTARTAENWKIRAFRVLPMFLLPALSAIIFSGLSSFISMRERKDQKTLEKLQTERQSKIDELKERTNFYLTQQLIQRYDTDPAAKAAAAAVLASKYTEGTGLKLSLPEESEVDAGKSNDVELVQSSGLRNRKQPQGRGTSPGGTTIQHPAETYPQTGSEYAQQNQQVYVDHFQGQGATAYNSGWLSRIAAVLVGEDPTQCYALICGNCHMHNGLASKEDFPYVTYICPHCHAVNGPRIQQERSSGTDASNMGSVVSADHGHATTGVDSPHDSTVDDVNGETVSTPALAKVGEKTEIPAEGNES</sequence>
<dbReference type="Gramene" id="AUR62035301-RA">
    <property type="protein sequence ID" value="AUR62035301-RA:cds"/>
    <property type="gene ID" value="AUR62035301"/>
</dbReference>
<feature type="compositionally biased region" description="Basic and acidic residues" evidence="1">
    <location>
        <begin position="22"/>
        <end position="35"/>
    </location>
</feature>
<feature type="domain" description="Lunapark zinc ribbon" evidence="3">
    <location>
        <begin position="292"/>
        <end position="342"/>
    </location>
</feature>
<dbReference type="KEGG" id="cqi:110692459"/>
<feature type="region of interest" description="Disordered" evidence="1">
    <location>
        <begin position="231"/>
        <end position="267"/>
    </location>
</feature>
<feature type="region of interest" description="Disordered" evidence="1">
    <location>
        <begin position="346"/>
        <end position="411"/>
    </location>
</feature>
<keyword evidence="2" id="KW-0472">Membrane</keyword>
<reference evidence="4" key="1">
    <citation type="journal article" date="2017" name="Nature">
        <title>The genome of Chenopodium quinoa.</title>
        <authorList>
            <person name="Jarvis D.E."/>
            <person name="Ho Y.S."/>
            <person name="Lightfoot D.J."/>
            <person name="Schmoeckel S.M."/>
            <person name="Li B."/>
            <person name="Borm T.J.A."/>
            <person name="Ohyanagi H."/>
            <person name="Mineta K."/>
            <person name="Michell C.T."/>
            <person name="Saber N."/>
            <person name="Kharbatia N.M."/>
            <person name="Rupper R.R."/>
            <person name="Sharp A.R."/>
            <person name="Dally N."/>
            <person name="Boughton B.A."/>
            <person name="Woo Y.H."/>
            <person name="Gao G."/>
            <person name="Schijlen E.G.W.M."/>
            <person name="Guo X."/>
            <person name="Momin A.A."/>
            <person name="Negrao S."/>
            <person name="Al-Babili S."/>
            <person name="Gehring C."/>
            <person name="Roessner U."/>
            <person name="Jung C."/>
            <person name="Murphy K."/>
            <person name="Arold S.T."/>
            <person name="Gojobori T."/>
            <person name="van der Linden C.G."/>
            <person name="van Loo E.N."/>
            <person name="Jellen E.N."/>
            <person name="Maughan P.J."/>
            <person name="Tester M."/>
        </authorList>
    </citation>
    <scope>NUCLEOTIDE SEQUENCE [LARGE SCALE GENOMIC DNA]</scope>
    <source>
        <strain evidence="4">cv. PI 614886</strain>
    </source>
</reference>
<dbReference type="Pfam" id="PF10058">
    <property type="entry name" value="Zn_ribbon_10"/>
    <property type="match status" value="1"/>
</dbReference>
<feature type="compositionally biased region" description="Polar residues" evidence="1">
    <location>
        <begin position="349"/>
        <end position="361"/>
    </location>
</feature>
<evidence type="ECO:0000313" key="4">
    <source>
        <dbReference type="EnsemblPlants" id="AUR62035301-RA:cds"/>
    </source>
</evidence>
<reference evidence="4" key="2">
    <citation type="submission" date="2021-03" db="UniProtKB">
        <authorList>
            <consortium name="EnsemblPlants"/>
        </authorList>
    </citation>
    <scope>IDENTIFICATION</scope>
</reference>
<proteinExistence type="predicted"/>
<name>A0A803MU79_CHEQI</name>
<dbReference type="InterPro" id="IPR019273">
    <property type="entry name" value="Lunapark_Znf"/>
</dbReference>
<dbReference type="InterPro" id="IPR040115">
    <property type="entry name" value="Lnp"/>
</dbReference>
<gene>
    <name evidence="4" type="primary">LOC110692459</name>
</gene>
<keyword evidence="2" id="KW-0812">Transmembrane</keyword>
<dbReference type="EnsemblPlants" id="AUR62035301-RA">
    <property type="protein sequence ID" value="AUR62035301-RA:cds"/>
    <property type="gene ID" value="AUR62035301"/>
</dbReference>
<dbReference type="GO" id="GO:0071782">
    <property type="term" value="C:endoplasmic reticulum tubular network"/>
    <property type="evidence" value="ECO:0007669"/>
    <property type="project" value="TreeGrafter"/>
</dbReference>
<feature type="compositionally biased region" description="Polar residues" evidence="1">
    <location>
        <begin position="244"/>
        <end position="267"/>
    </location>
</feature>
<dbReference type="AlphaFoldDB" id="A0A803MU79"/>
<feature type="transmembrane region" description="Helical" evidence="2">
    <location>
        <begin position="88"/>
        <end position="109"/>
    </location>
</feature>
<dbReference type="GO" id="GO:0071786">
    <property type="term" value="P:endoplasmic reticulum tubular network organization"/>
    <property type="evidence" value="ECO:0007669"/>
    <property type="project" value="InterPro"/>
</dbReference>
<feature type="compositionally biased region" description="Basic and acidic residues" evidence="1">
    <location>
        <begin position="1"/>
        <end position="13"/>
    </location>
</feature>
<evidence type="ECO:0000259" key="3">
    <source>
        <dbReference type="Pfam" id="PF10058"/>
    </source>
</evidence>
<feature type="transmembrane region" description="Helical" evidence="2">
    <location>
        <begin position="121"/>
        <end position="145"/>
    </location>
</feature>
<evidence type="ECO:0000256" key="2">
    <source>
        <dbReference type="SAM" id="Phobius"/>
    </source>
</evidence>
<dbReference type="OrthoDB" id="1725934at2759"/>
<dbReference type="OMA" id="MRTFRIL"/>